<gene>
    <name evidence="2" type="ORF">LCGC14_2842980</name>
</gene>
<sequence>MSLIERRAEFVYNGARIAAIAAKAPIVPVPWAEREEDFRLQFLDVIERQCGPQRSTSPEELHGSWMQAYLGMGWVYGAKYDREERVHPDLVPYAKLGRLERDKDAVFVALCEIARQWIYDEEEARP</sequence>
<organism evidence="2">
    <name type="scientific">marine sediment metagenome</name>
    <dbReference type="NCBI Taxonomy" id="412755"/>
    <lineage>
        <taxon>unclassified sequences</taxon>
        <taxon>metagenomes</taxon>
        <taxon>ecological metagenomes</taxon>
    </lineage>
</organism>
<accession>A0A0F9AJ56</accession>
<protein>
    <recommendedName>
        <fullName evidence="1">Ryanodine receptor Ryr domain-containing protein</fullName>
    </recommendedName>
</protein>
<evidence type="ECO:0000313" key="2">
    <source>
        <dbReference type="EMBL" id="KKK78499.1"/>
    </source>
</evidence>
<dbReference type="EMBL" id="LAZR01054464">
    <property type="protein sequence ID" value="KKK78499.1"/>
    <property type="molecule type" value="Genomic_DNA"/>
</dbReference>
<evidence type="ECO:0000259" key="1">
    <source>
        <dbReference type="Pfam" id="PF02026"/>
    </source>
</evidence>
<feature type="domain" description="Ryanodine receptor Ryr" evidence="1">
    <location>
        <begin position="59"/>
        <end position="104"/>
    </location>
</feature>
<dbReference type="InterPro" id="IPR003032">
    <property type="entry name" value="Ryanodine_rcpt"/>
</dbReference>
<name>A0A0F9AJ56_9ZZZZ</name>
<dbReference type="Gene3D" id="6.20.350.10">
    <property type="match status" value="1"/>
</dbReference>
<dbReference type="AlphaFoldDB" id="A0A0F9AJ56"/>
<reference evidence="2" key="1">
    <citation type="journal article" date="2015" name="Nature">
        <title>Complex archaea that bridge the gap between prokaryotes and eukaryotes.</title>
        <authorList>
            <person name="Spang A."/>
            <person name="Saw J.H."/>
            <person name="Jorgensen S.L."/>
            <person name="Zaremba-Niedzwiedzka K."/>
            <person name="Martijn J."/>
            <person name="Lind A.E."/>
            <person name="van Eijk R."/>
            <person name="Schleper C."/>
            <person name="Guy L."/>
            <person name="Ettema T.J."/>
        </authorList>
    </citation>
    <scope>NUCLEOTIDE SEQUENCE</scope>
</reference>
<comment type="caution">
    <text evidence="2">The sequence shown here is derived from an EMBL/GenBank/DDBJ whole genome shotgun (WGS) entry which is preliminary data.</text>
</comment>
<proteinExistence type="predicted"/>
<dbReference type="Pfam" id="PF02026">
    <property type="entry name" value="RyR"/>
    <property type="match status" value="1"/>
</dbReference>